<dbReference type="PANTHER" id="PTHR46423">
    <property type="entry name" value="RNA POLYMERASE II-ASSOCIATED PROTEIN 3"/>
    <property type="match status" value="1"/>
</dbReference>
<dbReference type="Gene3D" id="1.25.40.10">
    <property type="entry name" value="Tetratricopeptide repeat domain"/>
    <property type="match status" value="2"/>
</dbReference>
<evidence type="ECO:0000256" key="1">
    <source>
        <dbReference type="ARBA" id="ARBA00022737"/>
    </source>
</evidence>
<comment type="subunit">
    <text evidence="6">Tightly associated with the RNA polymerase II complex. Component of the R2TP complex composed at least of RUVBL1, RUVBL2, RPAP3 and PIHD1. Component of the PAQosome complex which is responsible for the biogenesis of several protein complexes and which consists of R2TP complex members RUVBL1, RUVBL2, RPAP3 and PIH1D1, URI complex members PFDN2, PFDN6, PDRG1, UXT and URI1 as well as ASDURF, POLR2E and DNAAF10/WDR92. Interacts with PIH1D1. Interacts with TSC1 and TSC2. Interacts with PRPF8 and EFTUD2 in a ZNHIT2-dependent manner.</text>
</comment>
<dbReference type="Pfam" id="PF13877">
    <property type="entry name" value="RPAP3_C"/>
    <property type="match status" value="1"/>
</dbReference>
<dbReference type="InterPro" id="IPR019734">
    <property type="entry name" value="TPR_rpt"/>
</dbReference>
<dbReference type="SUPFAM" id="SSF48452">
    <property type="entry name" value="TPR-like"/>
    <property type="match status" value="2"/>
</dbReference>
<feature type="repeat" description="TPR" evidence="7">
    <location>
        <begin position="133"/>
        <end position="166"/>
    </location>
</feature>
<keyword evidence="1" id="KW-0677">Repeat</keyword>
<reference evidence="10" key="2">
    <citation type="submission" date="2025-09" db="UniProtKB">
        <authorList>
            <consortium name="Ensembl"/>
        </authorList>
    </citation>
    <scope>IDENTIFICATION</scope>
</reference>
<dbReference type="PROSITE" id="PS50293">
    <property type="entry name" value="TPR_REGION"/>
    <property type="match status" value="2"/>
</dbReference>
<evidence type="ECO:0000256" key="5">
    <source>
        <dbReference type="ARBA" id="ARBA00056798"/>
    </source>
</evidence>
<name>A0A8C6D1T5_MOSMO</name>
<evidence type="ECO:0000313" key="10">
    <source>
        <dbReference type="Ensembl" id="ENSMMSP00000009694.1"/>
    </source>
</evidence>
<feature type="compositionally biased region" description="Basic and acidic residues" evidence="8">
    <location>
        <begin position="69"/>
        <end position="82"/>
    </location>
</feature>
<feature type="repeat" description="TPR" evidence="7">
    <location>
        <begin position="350"/>
        <end position="383"/>
    </location>
</feature>
<dbReference type="AlphaFoldDB" id="A0A8C6D1T5"/>
<dbReference type="InterPro" id="IPR011990">
    <property type="entry name" value="TPR-like_helical_dom_sf"/>
</dbReference>
<evidence type="ECO:0000256" key="7">
    <source>
        <dbReference type="PROSITE-ProRule" id="PRU00339"/>
    </source>
</evidence>
<feature type="region of interest" description="Disordered" evidence="8">
    <location>
        <begin position="250"/>
        <end position="286"/>
    </location>
</feature>
<dbReference type="InterPro" id="IPR051966">
    <property type="entry name" value="RPAP3"/>
</dbReference>
<feature type="domain" description="RNA-polymerase II-associated protein 3-like C-terminal" evidence="9">
    <location>
        <begin position="512"/>
        <end position="602"/>
    </location>
</feature>
<feature type="region of interest" description="Disordered" evidence="8">
    <location>
        <begin position="106"/>
        <end position="128"/>
    </location>
</feature>
<evidence type="ECO:0000256" key="3">
    <source>
        <dbReference type="ARBA" id="ARBA00038275"/>
    </source>
</evidence>
<sequence length="631" mass="71694">MASTSKAIELQLQVKQNAEELQDFMRDLENWEKDIKQKDMELRRQNGVPEENLPPIRNGNFRKKKKGKVKESSKKTKDENTKNRIKSYDYEAWAKLDVDSILDELDKEESTHDSVSQESESEEDGIHVDSQKALALKEKGNKYFKQGKYDEAIECYSKGMDADPYNPVLPTNRASAYFRLKKFAVAESDCNLAIALNRSYTKAYARRGAARFALQKLEDAKKDYEKVLELEPDNFEATNELRKINQALTSKENSYPEETDTMVKSDEGEKKQIEEQQNKQQAISDKDRGNAFFKEGKYERAIECYTRGIAADGANALLPANRAMAYLKIQKYEEAEKDCTQAILLDGSYSKAFARRGTARTFLGKLSEAKQDFETVLLLEPGNKQAVTELSKIKKKPLKNVIIEETGNLIQTVDVPDSTATVATPECNPVNLASVAATAGMTNKNSSQGDLLPTSGIPKAKVLKIEEISDTSALHSHVNLKKDVCQSFSEKIPIEVDKTPAQFIRTVLPPVPANSFQLESDFRQLKSSPDMLYQYLKQIEPSLYPKLFQKNLDPDVFNQIIKILHDFYIEKEKPSLIFEILQRLSELRRFDMAVMFMSESEKKITRVLFNHIDKSGLNDNSVEELKKRYGG</sequence>
<accession>A0A8C6D1T5</accession>
<evidence type="ECO:0000313" key="11">
    <source>
        <dbReference type="Proteomes" id="UP000694544"/>
    </source>
</evidence>
<evidence type="ECO:0000256" key="2">
    <source>
        <dbReference type="ARBA" id="ARBA00022803"/>
    </source>
</evidence>
<dbReference type="Pfam" id="PF00515">
    <property type="entry name" value="TPR_1"/>
    <property type="match status" value="2"/>
</dbReference>
<dbReference type="SMART" id="SM00028">
    <property type="entry name" value="TPR"/>
    <property type="match status" value="6"/>
</dbReference>
<protein>
    <recommendedName>
        <fullName evidence="4">RNA polymerase II-associated protein 3</fullName>
    </recommendedName>
</protein>
<evidence type="ECO:0000256" key="4">
    <source>
        <dbReference type="ARBA" id="ARBA00040133"/>
    </source>
</evidence>
<feature type="region of interest" description="Disordered" evidence="8">
    <location>
        <begin position="39"/>
        <end position="82"/>
    </location>
</feature>
<dbReference type="FunFam" id="1.25.40.10:FF:000057">
    <property type="entry name" value="RNA polymerase II associated protein 3"/>
    <property type="match status" value="2"/>
</dbReference>
<keyword evidence="2 7" id="KW-0802">TPR repeat</keyword>
<dbReference type="Pfam" id="PF13432">
    <property type="entry name" value="TPR_16"/>
    <property type="match status" value="1"/>
</dbReference>
<dbReference type="GO" id="GO:0101031">
    <property type="term" value="C:protein folding chaperone complex"/>
    <property type="evidence" value="ECO:0007669"/>
    <property type="project" value="TreeGrafter"/>
</dbReference>
<dbReference type="PROSITE" id="PS50005">
    <property type="entry name" value="TPR"/>
    <property type="match status" value="4"/>
</dbReference>
<dbReference type="Ensembl" id="ENSMMST00000010724.1">
    <property type="protein sequence ID" value="ENSMMSP00000009694.1"/>
    <property type="gene ID" value="ENSMMSG00000007438.1"/>
</dbReference>
<feature type="repeat" description="TPR" evidence="7">
    <location>
        <begin position="201"/>
        <end position="234"/>
    </location>
</feature>
<organism evidence="10 11">
    <name type="scientific">Moschus moschiferus</name>
    <name type="common">Siberian musk deer</name>
    <name type="synonym">Moschus sibiricus</name>
    <dbReference type="NCBI Taxonomy" id="68415"/>
    <lineage>
        <taxon>Eukaryota</taxon>
        <taxon>Metazoa</taxon>
        <taxon>Chordata</taxon>
        <taxon>Craniata</taxon>
        <taxon>Vertebrata</taxon>
        <taxon>Euteleostomi</taxon>
        <taxon>Mammalia</taxon>
        <taxon>Eutheria</taxon>
        <taxon>Laurasiatheria</taxon>
        <taxon>Artiodactyla</taxon>
        <taxon>Ruminantia</taxon>
        <taxon>Pecora</taxon>
        <taxon>Moschidae</taxon>
        <taxon>Moschus</taxon>
    </lineage>
</organism>
<keyword evidence="11" id="KW-1185">Reference proteome</keyword>
<gene>
    <name evidence="10" type="primary">RPAP3</name>
</gene>
<dbReference type="PANTHER" id="PTHR46423:SF1">
    <property type="entry name" value="RNA POLYMERASE II-ASSOCIATED PROTEIN 3"/>
    <property type="match status" value="1"/>
</dbReference>
<evidence type="ECO:0000259" key="9">
    <source>
        <dbReference type="Pfam" id="PF13877"/>
    </source>
</evidence>
<reference evidence="10" key="1">
    <citation type="submission" date="2025-08" db="UniProtKB">
        <authorList>
            <consortium name="Ensembl"/>
        </authorList>
    </citation>
    <scope>IDENTIFICATION</scope>
</reference>
<proteinExistence type="inferred from homology"/>
<feature type="compositionally biased region" description="Basic and acidic residues" evidence="8">
    <location>
        <begin position="261"/>
        <end position="277"/>
    </location>
</feature>
<dbReference type="InterPro" id="IPR025986">
    <property type="entry name" value="RPAP3-like_C"/>
</dbReference>
<dbReference type="GeneTree" id="ENSGT00940000156749"/>
<feature type="repeat" description="TPR" evidence="7">
    <location>
        <begin position="282"/>
        <end position="315"/>
    </location>
</feature>
<evidence type="ECO:0000256" key="8">
    <source>
        <dbReference type="SAM" id="MobiDB-lite"/>
    </source>
</evidence>
<evidence type="ECO:0000256" key="6">
    <source>
        <dbReference type="ARBA" id="ARBA00065578"/>
    </source>
</evidence>
<comment type="similarity">
    <text evidence="3">Belongs to the RPAP3 family.</text>
</comment>
<comment type="function">
    <text evidence="5">Forms an interface between the RNA polymerase II enzyme and chaperone/scaffolding protein, suggesting that it is required to connect RNA polymerase II to regulators of protein complex formation.</text>
</comment>
<dbReference type="Proteomes" id="UP000694544">
    <property type="component" value="Unplaced"/>
</dbReference>